<organism evidence="2">
    <name type="scientific">Spironucleus salmonicida</name>
    <dbReference type="NCBI Taxonomy" id="348837"/>
    <lineage>
        <taxon>Eukaryota</taxon>
        <taxon>Metamonada</taxon>
        <taxon>Diplomonadida</taxon>
        <taxon>Hexamitidae</taxon>
        <taxon>Hexamitinae</taxon>
        <taxon>Spironucleus</taxon>
    </lineage>
</organism>
<feature type="region of interest" description="Disordered" evidence="1">
    <location>
        <begin position="113"/>
        <end position="138"/>
    </location>
</feature>
<protein>
    <submittedName>
        <fullName evidence="2">Uncharacterized protein</fullName>
    </submittedName>
</protein>
<feature type="compositionally biased region" description="Low complexity" evidence="1">
    <location>
        <begin position="116"/>
        <end position="129"/>
    </location>
</feature>
<feature type="compositionally biased region" description="Basic and acidic residues" evidence="1">
    <location>
        <begin position="227"/>
        <end position="252"/>
    </location>
</feature>
<feature type="region of interest" description="Disordered" evidence="1">
    <location>
        <begin position="217"/>
        <end position="252"/>
    </location>
</feature>
<dbReference type="AlphaFoldDB" id="V6LTX0"/>
<sequence>MDKMHDSMPEHVRVERQMLTAEVIVYAKISAAKAGMATMSLPPQCHYQLTLAEATPIRGSVPAGPVKLIIVGEAQPALNTGMALFGSSQDGHLAFTGMLVKSLADIQDMVRSNPARMGQPGRPMGGRLLPPRDRHRGRDRLPLHREARLRVPGFTLKVEQVIPADVKEFQNPFGDGKFTVSVTNNGHKQICKALFADASGAPSRAVFDRDFGAGAPRLEPGAPRFDQVGRVRGRPDHHGGGGHPQDPEHQLAPGRHEGVLHLRARRSHERQLLLLLLQLPRLHGGGAQVRFAVIHCRMSRAAGRPVMRNLLKRHTLHAQGAVRFLMVVSIIEYARVSTKWEVEGNLRRCLVASQIAGPLVSSMHSLDPQSEHLRGWQKEVYAQYISGCEINWNQKVILKRFQYCPLSKMKWGLVDKVALVQAGQIHNKNFYLIQQQYFVEFTVIQLRYKHRNILRCRSREDRQVMATVTIMQSAQNNLASLCFGDISRADYHE</sequence>
<proteinExistence type="predicted"/>
<dbReference type="VEuPathDB" id="GiardiaDB:SS50377_20628"/>
<evidence type="ECO:0000256" key="1">
    <source>
        <dbReference type="SAM" id="MobiDB-lite"/>
    </source>
</evidence>
<gene>
    <name evidence="2" type="ORF">SS50377_11753</name>
</gene>
<name>V6LTX0_9EUKA</name>
<dbReference type="EMBL" id="KI546004">
    <property type="protein sequence ID" value="EST48112.1"/>
    <property type="molecule type" value="Genomic_DNA"/>
</dbReference>
<evidence type="ECO:0000313" key="2">
    <source>
        <dbReference type="EMBL" id="EST48112.1"/>
    </source>
</evidence>
<reference evidence="2" key="1">
    <citation type="journal article" date="2014" name="PLoS Genet.">
        <title>The Genome of Spironucleus salmonicida Highlights a Fish Pathogen Adapted to Fluctuating Environments.</title>
        <authorList>
            <person name="Xu F."/>
            <person name="Jerlstrom-Hultqvist J."/>
            <person name="Einarsson E."/>
            <person name="Astvaldsson A."/>
            <person name="Svard S.G."/>
            <person name="Andersson J.O."/>
        </authorList>
    </citation>
    <scope>NUCLEOTIDE SEQUENCE</scope>
</reference>
<accession>V6LTX0</accession>